<protein>
    <recommendedName>
        <fullName evidence="3">Reverse transcriptase domain-containing protein</fullName>
    </recommendedName>
</protein>
<evidence type="ECO:0000256" key="1">
    <source>
        <dbReference type="SAM" id="MobiDB-lite"/>
    </source>
</evidence>
<gene>
    <name evidence="2" type="ORF">FIBSPDRAFT_936933</name>
</gene>
<proteinExistence type="predicted"/>
<dbReference type="OrthoDB" id="3248529at2759"/>
<evidence type="ECO:0000313" key="2">
    <source>
        <dbReference type="EMBL" id="KZP12350.1"/>
    </source>
</evidence>
<accession>A0A166B7D0</accession>
<feature type="region of interest" description="Disordered" evidence="1">
    <location>
        <begin position="472"/>
        <end position="498"/>
    </location>
</feature>
<dbReference type="AlphaFoldDB" id="A0A166B7D0"/>
<sequence>MVGSAAIPCSIWSAPPPFLEHRSSSGPRWLSGKCYCCSGYFSGDGFGGALRQGLGCSAACSSATTSPAQTVLLLLYTCSRTSSISSMARYEHLDLAADRLRADRLSADHLRDESFHDEDHTLSAASNHVFPATLSSFTASPFGPLAPPEASTSSSRTPLASALAVAPYHAILSIPSVPRAGPSARDSRLAAAAAAAARKTRPLNRAAGTIHQPLADILVPKFRRGFAWSDSSTTMSPAALDTETAPPLATVPPELLNNPYIAAALARYKDQLRVDTPFNVDRLETMLHFHPNQPLVRSVIRGLREGFWPFHNGDLSYAKGPESARAAEPEGPDLDALRAYRDKEIAAQRWSAAIPELMPGMTVSPLFVVWQNEKPRVITDHKSSGLNGGIPAAEGHVRYDDMHDFGQSLRDARREFPTRTLITYKSDVKNAFLNLPCHPIWQLQQVVQVDGKYYFVWRLVFGNLSGAHEAKTSGHAPGFLESDRRAFRPGQAGPRRVS</sequence>
<reference evidence="2" key="1">
    <citation type="journal article" date="2016" name="Mol. Biol. Evol.">
        <title>Comparative Genomics of Early-Diverging Mushroom-Forming Fungi Provides Insights into the Origins of Lignocellulose Decay Capabilities.</title>
        <authorList>
            <person name="Nagy L.G."/>
            <person name="Riley R."/>
            <person name="Tritt A."/>
            <person name="Adam C."/>
            <person name="Daum C."/>
            <person name="Floudas D."/>
            <person name="Sun H."/>
            <person name="Yadav J.S."/>
            <person name="Pangilinan J."/>
            <person name="Larsson K.H."/>
            <person name="Matsuura K."/>
            <person name="Barry K."/>
            <person name="Labutti K."/>
            <person name="Kuo R."/>
            <person name="Ohm R.A."/>
            <person name="Bhattacharya S.S."/>
            <person name="Shirouzu T."/>
            <person name="Yoshinaga Y."/>
            <person name="Martin F.M."/>
            <person name="Grigoriev I.V."/>
            <person name="Hibbett D.S."/>
        </authorList>
    </citation>
    <scope>NUCLEOTIDE SEQUENCE [LARGE SCALE GENOMIC DNA]</scope>
    <source>
        <strain evidence="2">CBS 109695</strain>
    </source>
</reference>
<organism evidence="2">
    <name type="scientific">Athelia psychrophila</name>
    <dbReference type="NCBI Taxonomy" id="1759441"/>
    <lineage>
        <taxon>Eukaryota</taxon>
        <taxon>Fungi</taxon>
        <taxon>Dikarya</taxon>
        <taxon>Basidiomycota</taxon>
        <taxon>Agaricomycotina</taxon>
        <taxon>Agaricomycetes</taxon>
        <taxon>Agaricomycetidae</taxon>
        <taxon>Atheliales</taxon>
        <taxon>Atheliaceae</taxon>
        <taxon>Athelia</taxon>
    </lineage>
</organism>
<name>A0A166B7D0_9AGAM</name>
<evidence type="ECO:0008006" key="3">
    <source>
        <dbReference type="Google" id="ProtNLM"/>
    </source>
</evidence>
<dbReference type="EMBL" id="KV417648">
    <property type="protein sequence ID" value="KZP12350.1"/>
    <property type="molecule type" value="Genomic_DNA"/>
</dbReference>